<accession>A0ABU9UEG5</accession>
<dbReference type="EMBL" id="JBCHKQ010000006">
    <property type="protein sequence ID" value="MEM5948856.1"/>
    <property type="molecule type" value="Genomic_DNA"/>
</dbReference>
<dbReference type="InterPro" id="IPR003423">
    <property type="entry name" value="OMP_efflux"/>
</dbReference>
<proteinExistence type="inferred from homology"/>
<keyword evidence="2" id="KW-0175">Coiled coil</keyword>
<dbReference type="SUPFAM" id="SSF56954">
    <property type="entry name" value="Outer membrane efflux proteins (OEP)"/>
    <property type="match status" value="1"/>
</dbReference>
<protein>
    <submittedName>
        <fullName evidence="3">TolC family protein</fullName>
    </submittedName>
</protein>
<dbReference type="RefSeq" id="WP_420070309.1">
    <property type="nucleotide sequence ID" value="NZ_JBCHKQ010000006.1"/>
</dbReference>
<name>A0ABU9UEG5_9SPIR</name>
<evidence type="ECO:0000313" key="3">
    <source>
        <dbReference type="EMBL" id="MEM5948856.1"/>
    </source>
</evidence>
<feature type="coiled-coil region" evidence="2">
    <location>
        <begin position="352"/>
        <end position="407"/>
    </location>
</feature>
<gene>
    <name evidence="3" type="ORF">WKV44_09920</name>
</gene>
<dbReference type="Pfam" id="PF02321">
    <property type="entry name" value="OEP"/>
    <property type="match status" value="1"/>
</dbReference>
<comment type="caution">
    <text evidence="3">The sequence shown here is derived from an EMBL/GenBank/DDBJ whole genome shotgun (WGS) entry which is preliminary data.</text>
</comment>
<comment type="similarity">
    <text evidence="1">Belongs to the outer membrane factor (OMF) (TC 1.B.17) family.</text>
</comment>
<evidence type="ECO:0000313" key="4">
    <source>
        <dbReference type="Proteomes" id="UP001466331"/>
    </source>
</evidence>
<dbReference type="Proteomes" id="UP001466331">
    <property type="component" value="Unassembled WGS sequence"/>
</dbReference>
<dbReference type="Gene3D" id="1.20.1600.10">
    <property type="entry name" value="Outer membrane efflux proteins (OEP)"/>
    <property type="match status" value="1"/>
</dbReference>
<keyword evidence="4" id="KW-1185">Reference proteome</keyword>
<evidence type="ECO:0000256" key="1">
    <source>
        <dbReference type="ARBA" id="ARBA00007613"/>
    </source>
</evidence>
<evidence type="ECO:0000256" key="2">
    <source>
        <dbReference type="SAM" id="Coils"/>
    </source>
</evidence>
<reference evidence="3 4" key="1">
    <citation type="submission" date="2024-03" db="EMBL/GenBank/DDBJ databases">
        <title>Ignisphaera cupida sp. nov., a hyperthermophilic hydrolytic archaeon from a hot spring of Kamchatka, and proposal of Ignisphaeraceae fam. nov.</title>
        <authorList>
            <person name="Podosokorskaya O.A."/>
            <person name="Elcheninov A.G."/>
            <person name="Maltseva A.I."/>
            <person name="Zayulina K.S."/>
            <person name="Novikov A."/>
            <person name="Merkel A.Y."/>
        </authorList>
    </citation>
    <scope>NUCLEOTIDE SEQUENCE [LARGE SCALE GENOMIC DNA]</scope>
    <source>
        <strain evidence="3 4">38H-sp</strain>
    </source>
</reference>
<sequence>MVRYRITLVLFLFGFLSSISSLDFSSVLDAALSIDKEYKILNLQKENSLLDLEPEGLNISLQGESYDDYDNSLIFISRDADTAGYSISISPVLGISMGGSLGTSFSISMPYSIDTIDDSFSFSPGIVVEQPLIGYPYSSRSEYVTLEYQLLSVKQDIIKRRAELALEILDIVQDIIEIKKELLAVDSEIDSLENDINLIKKSTTNKNSLEFRKKDYELRKQVNTKKNLISSLKIKRSMYKSLTGTDEIPEIDESEFDIPEDSKLSFSYILASKYTEKTEADYQDAVNPIPEISLLGGCKIVFSNSGYEEGIVESGANLYLGSSTASISLNYNISSSSLSMAIGLGINIDTTNKDVRERQNSLEEARLKEELEIYSAENNIKDCKLLYQQYKEDIEFARENLILSKEEYQLVNAAFEKGAASELDVKNSQREIDEANYDLVIAKINMLSLFYQIKRDFLLEEF</sequence>
<organism evidence="3 4">
    <name type="scientific">Rarispira pelagica</name>
    <dbReference type="NCBI Taxonomy" id="3141764"/>
    <lineage>
        <taxon>Bacteria</taxon>
        <taxon>Pseudomonadati</taxon>
        <taxon>Spirochaetota</taxon>
        <taxon>Spirochaetia</taxon>
        <taxon>Winmispirales</taxon>
        <taxon>Winmispiraceae</taxon>
        <taxon>Rarispira</taxon>
    </lineage>
</organism>